<dbReference type="Pfam" id="PF13193">
    <property type="entry name" value="AMP-binding_C"/>
    <property type="match status" value="1"/>
</dbReference>
<proteinExistence type="predicted"/>
<evidence type="ECO:0000256" key="2">
    <source>
        <dbReference type="ARBA" id="ARBA00022598"/>
    </source>
</evidence>
<protein>
    <recommendedName>
        <fullName evidence="1">acetate--CoA ligase</fullName>
        <ecNumber evidence="1">6.2.1.1</ecNumber>
    </recommendedName>
</protein>
<accession>A0ABN6MMR7</accession>
<keyword evidence="9" id="KW-1185">Reference proteome</keyword>
<organism evidence="8 9">
    <name type="scientific">Anaeromyxobacter oryzae</name>
    <dbReference type="NCBI Taxonomy" id="2918170"/>
    <lineage>
        <taxon>Bacteria</taxon>
        <taxon>Pseudomonadati</taxon>
        <taxon>Myxococcota</taxon>
        <taxon>Myxococcia</taxon>
        <taxon>Myxococcales</taxon>
        <taxon>Cystobacterineae</taxon>
        <taxon>Anaeromyxobacteraceae</taxon>
        <taxon>Anaeromyxobacter</taxon>
    </lineage>
</organism>
<dbReference type="GO" id="GO:0016874">
    <property type="term" value="F:ligase activity"/>
    <property type="evidence" value="ECO:0007669"/>
    <property type="project" value="UniProtKB-KW"/>
</dbReference>
<dbReference type="InterPro" id="IPR020845">
    <property type="entry name" value="AMP-binding_CS"/>
</dbReference>
<dbReference type="PANTHER" id="PTHR24095">
    <property type="entry name" value="ACETYL-COENZYME A SYNTHETASE"/>
    <property type="match status" value="1"/>
</dbReference>
<dbReference type="InterPro" id="IPR025110">
    <property type="entry name" value="AMP-bd_C"/>
</dbReference>
<evidence type="ECO:0000313" key="8">
    <source>
        <dbReference type="EMBL" id="BDG02261.1"/>
    </source>
</evidence>
<keyword evidence="2 8" id="KW-0436">Ligase</keyword>
<sequence length="586" mass="63459">MRRDTIEKVGPWAVSPNLLDYGRACAEFSWERARALLDGLPGGRGLNLAHEAVDRHARGPRRDQLALRFLSKDGGRRDFTYGELAEATSRFANVLRSLGVGKGDRVFALLGRVPELYVAALGTLKNGSVFCPLFSAFGPEPIRARLEMGAGKVLVTTEGLYRKKVASVRAALPSLEHVVLAGDAAPSDIPGAHALAPLLARSDPRFEIPATAPEDLALLHFTSGTTGRPKGAKHVHEAVVAHHVTGRLALDLHDGDVFWCTADPGWVTGTSYGIVSPLTCGVTSIVDEAEFDAERWYRILQDERVTVWYTAPTAIRMLMKAGVELARPYDLSRVRFVASVGEPLNPEGVVWGVEALGRPIHDNWWQTETGGIMIANFAALPVRPGSMGRPLPGVTAAIVGRGADGAVSEIREPGVEGELALRPGWPSMFRGYLGDEARYAACFADGWYLTGDLARRDADGYFWFVGRKDDVIKSAGHLIGPFEVESALLEHPAVAEAAAIGKPDPVALEYVKAFVALKPRYAASEELRRELLGFARTRLGKAVAPKEIDFLPALPRTRSGKIMRRLLKAREMGLPEGDVSTLEGSS</sequence>
<dbReference type="Gene3D" id="3.30.300.30">
    <property type="match status" value="1"/>
</dbReference>
<dbReference type="InterPro" id="IPR000873">
    <property type="entry name" value="AMP-dep_synth/lig_dom"/>
</dbReference>
<feature type="domain" description="AMP-binding enzyme C-terminal" evidence="7">
    <location>
        <begin position="483"/>
        <end position="561"/>
    </location>
</feature>
<evidence type="ECO:0000256" key="3">
    <source>
        <dbReference type="ARBA" id="ARBA00022741"/>
    </source>
</evidence>
<feature type="domain" description="AMP-dependent synthetase/ligase" evidence="6">
    <location>
        <begin position="55"/>
        <end position="433"/>
    </location>
</feature>
<reference evidence="9" key="1">
    <citation type="journal article" date="2022" name="Int. J. Syst. Evol. Microbiol.">
        <title>Anaeromyxobacter oryzae sp. nov., Anaeromyxobacter diazotrophicus sp. nov. and Anaeromyxobacter paludicola sp. nov., isolated from paddy soils.</title>
        <authorList>
            <person name="Itoh H."/>
            <person name="Xu Z."/>
            <person name="Mise K."/>
            <person name="Masuda Y."/>
            <person name="Ushijima N."/>
            <person name="Hayakawa C."/>
            <person name="Shiratori Y."/>
            <person name="Senoo K."/>
        </authorList>
    </citation>
    <scope>NUCLEOTIDE SEQUENCE [LARGE SCALE GENOMIC DNA]</scope>
    <source>
        <strain evidence="9">Red232</strain>
    </source>
</reference>
<dbReference type="PROSITE" id="PS00455">
    <property type="entry name" value="AMP_BINDING"/>
    <property type="match status" value="1"/>
</dbReference>
<evidence type="ECO:0000259" key="6">
    <source>
        <dbReference type="Pfam" id="PF00501"/>
    </source>
</evidence>
<dbReference type="InterPro" id="IPR045851">
    <property type="entry name" value="AMP-bd_C_sf"/>
</dbReference>
<dbReference type="RefSeq" id="WP_248359743.1">
    <property type="nucleotide sequence ID" value="NZ_AP025591.1"/>
</dbReference>
<dbReference type="SUPFAM" id="SSF56801">
    <property type="entry name" value="Acetyl-CoA synthetase-like"/>
    <property type="match status" value="1"/>
</dbReference>
<dbReference type="EC" id="6.2.1.1" evidence="1"/>
<evidence type="ECO:0000259" key="7">
    <source>
        <dbReference type="Pfam" id="PF13193"/>
    </source>
</evidence>
<dbReference type="Proteomes" id="UP001162891">
    <property type="component" value="Chromosome"/>
</dbReference>
<dbReference type="Gene3D" id="3.40.50.12780">
    <property type="entry name" value="N-terminal domain of ligase-like"/>
    <property type="match status" value="1"/>
</dbReference>
<keyword evidence="3" id="KW-0547">Nucleotide-binding</keyword>
<dbReference type="NCBIfam" id="NF003313">
    <property type="entry name" value="PRK04319.1"/>
    <property type="match status" value="1"/>
</dbReference>
<keyword evidence="5" id="KW-0007">Acetylation</keyword>
<dbReference type="Pfam" id="PF00501">
    <property type="entry name" value="AMP-binding"/>
    <property type="match status" value="1"/>
</dbReference>
<evidence type="ECO:0000256" key="4">
    <source>
        <dbReference type="ARBA" id="ARBA00022840"/>
    </source>
</evidence>
<evidence type="ECO:0000313" key="9">
    <source>
        <dbReference type="Proteomes" id="UP001162891"/>
    </source>
</evidence>
<dbReference type="EMBL" id="AP025591">
    <property type="protein sequence ID" value="BDG02261.1"/>
    <property type="molecule type" value="Genomic_DNA"/>
</dbReference>
<dbReference type="PANTHER" id="PTHR24095:SF14">
    <property type="entry name" value="ACETYL-COENZYME A SYNTHETASE 1"/>
    <property type="match status" value="1"/>
</dbReference>
<keyword evidence="4" id="KW-0067">ATP-binding</keyword>
<dbReference type="InterPro" id="IPR042099">
    <property type="entry name" value="ANL_N_sf"/>
</dbReference>
<gene>
    <name evidence="8" type="ORF">AMOR_12570</name>
</gene>
<evidence type="ECO:0000256" key="5">
    <source>
        <dbReference type="ARBA" id="ARBA00022990"/>
    </source>
</evidence>
<name>A0ABN6MMR7_9BACT</name>
<evidence type="ECO:0000256" key="1">
    <source>
        <dbReference type="ARBA" id="ARBA00013275"/>
    </source>
</evidence>